<dbReference type="InterPro" id="IPR050469">
    <property type="entry name" value="Diguanylate_Cyclase"/>
</dbReference>
<dbReference type="PANTHER" id="PTHR45138">
    <property type="entry name" value="REGULATORY COMPONENTS OF SENSORY TRANSDUCTION SYSTEM"/>
    <property type="match status" value="1"/>
</dbReference>
<evidence type="ECO:0000259" key="2">
    <source>
        <dbReference type="PROSITE" id="PS50887"/>
    </source>
</evidence>
<keyword evidence="4" id="KW-1185">Reference proteome</keyword>
<feature type="domain" description="GGDEF" evidence="2">
    <location>
        <begin position="232"/>
        <end position="369"/>
    </location>
</feature>
<keyword evidence="1" id="KW-0812">Transmembrane</keyword>
<comment type="caution">
    <text evidence="3">The sequence shown here is derived from an EMBL/GenBank/DDBJ whole genome shotgun (WGS) entry which is preliminary data.</text>
</comment>
<dbReference type="AlphaFoldDB" id="A0A318RDW2"/>
<dbReference type="OrthoDB" id="23692at2"/>
<dbReference type="PANTHER" id="PTHR45138:SF9">
    <property type="entry name" value="DIGUANYLATE CYCLASE DGCM-RELATED"/>
    <property type="match status" value="1"/>
</dbReference>
<dbReference type="CDD" id="cd01949">
    <property type="entry name" value="GGDEF"/>
    <property type="match status" value="1"/>
</dbReference>
<protein>
    <submittedName>
        <fullName evidence="3">Diguanylate cyclase (GGDEF)-like protein</fullName>
    </submittedName>
</protein>
<dbReference type="SUPFAM" id="SSF55073">
    <property type="entry name" value="Nucleotide cyclase"/>
    <property type="match status" value="1"/>
</dbReference>
<sequence length="376" mass="40897">MPNRFDDLQREQQHVLHQIHVRERLIRYSIALFVPVFGVVAVLAIYADDRDASTLRVVIVSVTALSTIPMAVLMSRVDLGPVWWSKQAAIPGINTAFLAYADIGVTVILITFVDPSAALHGSALFAIIGCYAAHFVTHRIRIVHMVFTSIVVCVLGLQMWLMNDDLGGACYRVAVSLLAINGTVFLLSIYTDDFQHALRTQLKLANTDSLTGLFNRRGFEYWAGSLVVPATRNFGVVVADIDNYKLLNDQFGHDVGDQILRRIAESLRGVTGDYAVLARVGGDEFAFATDLDRDALVAVAERMRMGCSSYWHGRPVTISVGVASCDLHGPGSTTRAAAKEVLDSAITAADDALYLAKQAGRNHVRVVDVDAAGNPA</sequence>
<dbReference type="Proteomes" id="UP000247591">
    <property type="component" value="Unassembled WGS sequence"/>
</dbReference>
<dbReference type="GO" id="GO:0052621">
    <property type="term" value="F:diguanylate cyclase activity"/>
    <property type="evidence" value="ECO:0007669"/>
    <property type="project" value="TreeGrafter"/>
</dbReference>
<reference evidence="3 4" key="1">
    <citation type="submission" date="2018-06" db="EMBL/GenBank/DDBJ databases">
        <title>Genomic Encyclopedia of Type Strains, Phase IV (KMG-IV): sequencing the most valuable type-strain genomes for metagenomic binning, comparative biology and taxonomic classification.</title>
        <authorList>
            <person name="Goeker M."/>
        </authorList>
    </citation>
    <scope>NUCLEOTIDE SEQUENCE [LARGE SCALE GENOMIC DNA]</scope>
    <source>
        <strain evidence="3 4">DSM 45521</strain>
    </source>
</reference>
<dbReference type="GO" id="GO:0043709">
    <property type="term" value="P:cell adhesion involved in single-species biofilm formation"/>
    <property type="evidence" value="ECO:0007669"/>
    <property type="project" value="TreeGrafter"/>
</dbReference>
<dbReference type="InterPro" id="IPR043128">
    <property type="entry name" value="Rev_trsase/Diguanyl_cyclase"/>
</dbReference>
<dbReference type="InterPro" id="IPR029787">
    <property type="entry name" value="Nucleotide_cyclase"/>
</dbReference>
<dbReference type="SMART" id="SM00267">
    <property type="entry name" value="GGDEF"/>
    <property type="match status" value="1"/>
</dbReference>
<feature type="transmembrane region" description="Helical" evidence="1">
    <location>
        <begin position="53"/>
        <end position="74"/>
    </location>
</feature>
<dbReference type="InterPro" id="IPR000160">
    <property type="entry name" value="GGDEF_dom"/>
</dbReference>
<feature type="transmembrane region" description="Helical" evidence="1">
    <location>
        <begin position="173"/>
        <end position="191"/>
    </location>
</feature>
<dbReference type="Gene3D" id="3.30.70.270">
    <property type="match status" value="1"/>
</dbReference>
<gene>
    <name evidence="3" type="ORF">DFR67_13321</name>
</gene>
<keyword evidence="1" id="KW-1133">Transmembrane helix</keyword>
<feature type="transmembrane region" description="Helical" evidence="1">
    <location>
        <begin position="95"/>
        <end position="113"/>
    </location>
</feature>
<dbReference type="PROSITE" id="PS50887">
    <property type="entry name" value="GGDEF"/>
    <property type="match status" value="1"/>
</dbReference>
<evidence type="ECO:0000313" key="4">
    <source>
        <dbReference type="Proteomes" id="UP000247591"/>
    </source>
</evidence>
<proteinExistence type="predicted"/>
<organism evidence="3 4">
    <name type="scientific">Williamsia limnetica</name>
    <dbReference type="NCBI Taxonomy" id="882452"/>
    <lineage>
        <taxon>Bacteria</taxon>
        <taxon>Bacillati</taxon>
        <taxon>Actinomycetota</taxon>
        <taxon>Actinomycetes</taxon>
        <taxon>Mycobacteriales</taxon>
        <taxon>Nocardiaceae</taxon>
        <taxon>Williamsia</taxon>
    </lineage>
</organism>
<feature type="transmembrane region" description="Helical" evidence="1">
    <location>
        <begin position="143"/>
        <end position="161"/>
    </location>
</feature>
<feature type="transmembrane region" description="Helical" evidence="1">
    <location>
        <begin position="25"/>
        <end position="47"/>
    </location>
</feature>
<feature type="transmembrane region" description="Helical" evidence="1">
    <location>
        <begin position="119"/>
        <end position="136"/>
    </location>
</feature>
<dbReference type="NCBIfam" id="TIGR00254">
    <property type="entry name" value="GGDEF"/>
    <property type="match status" value="1"/>
</dbReference>
<dbReference type="GO" id="GO:1902201">
    <property type="term" value="P:negative regulation of bacterial-type flagellum-dependent cell motility"/>
    <property type="evidence" value="ECO:0007669"/>
    <property type="project" value="TreeGrafter"/>
</dbReference>
<dbReference type="GO" id="GO:0005886">
    <property type="term" value="C:plasma membrane"/>
    <property type="evidence" value="ECO:0007669"/>
    <property type="project" value="TreeGrafter"/>
</dbReference>
<evidence type="ECO:0000313" key="3">
    <source>
        <dbReference type="EMBL" id="PYE11721.1"/>
    </source>
</evidence>
<name>A0A318RDW2_WILLI</name>
<dbReference type="EMBL" id="QJSP01000033">
    <property type="protein sequence ID" value="PYE11721.1"/>
    <property type="molecule type" value="Genomic_DNA"/>
</dbReference>
<dbReference type="RefSeq" id="WP_158540074.1">
    <property type="nucleotide sequence ID" value="NZ_QJSP01000033.1"/>
</dbReference>
<dbReference type="Pfam" id="PF00990">
    <property type="entry name" value="GGDEF"/>
    <property type="match status" value="1"/>
</dbReference>
<keyword evidence="1" id="KW-0472">Membrane</keyword>
<evidence type="ECO:0000256" key="1">
    <source>
        <dbReference type="SAM" id="Phobius"/>
    </source>
</evidence>
<accession>A0A318RDW2</accession>